<evidence type="ECO:0000313" key="3">
    <source>
        <dbReference type="Proteomes" id="UP000290545"/>
    </source>
</evidence>
<organism evidence="2 3">
    <name type="scientific">Filimonas effusa</name>
    <dbReference type="NCBI Taxonomy" id="2508721"/>
    <lineage>
        <taxon>Bacteria</taxon>
        <taxon>Pseudomonadati</taxon>
        <taxon>Bacteroidota</taxon>
        <taxon>Chitinophagia</taxon>
        <taxon>Chitinophagales</taxon>
        <taxon>Chitinophagaceae</taxon>
        <taxon>Filimonas</taxon>
    </lineage>
</organism>
<reference evidence="2 3" key="1">
    <citation type="submission" date="2019-01" db="EMBL/GenBank/DDBJ databases">
        <title>Filimonas sp. strain TTM-71.</title>
        <authorList>
            <person name="Chen W.-M."/>
        </authorList>
    </citation>
    <scope>NUCLEOTIDE SEQUENCE [LARGE SCALE GENOMIC DNA]</scope>
    <source>
        <strain evidence="2 3">TTM-71</strain>
    </source>
</reference>
<feature type="compositionally biased region" description="Basic and acidic residues" evidence="1">
    <location>
        <begin position="13"/>
        <end position="25"/>
    </location>
</feature>
<sequence>MPHPVLNEDWSDYDDRKNKGGQDRSKVACTESWERDYIVRKLKKHYPKKSESEILQAVESCCKSISAPRPRDKFMDCVDSKLKG</sequence>
<gene>
    <name evidence="2" type="ORF">ESB13_16355</name>
</gene>
<dbReference type="AlphaFoldDB" id="A0A4Q1D6W3"/>
<dbReference type="RefSeq" id="WP_129004705.1">
    <property type="nucleotide sequence ID" value="NZ_SDHZ01000002.1"/>
</dbReference>
<dbReference type="EMBL" id="SDHZ01000002">
    <property type="protein sequence ID" value="RXK83653.1"/>
    <property type="molecule type" value="Genomic_DNA"/>
</dbReference>
<comment type="caution">
    <text evidence="2">The sequence shown here is derived from an EMBL/GenBank/DDBJ whole genome shotgun (WGS) entry which is preliminary data.</text>
</comment>
<keyword evidence="3" id="KW-1185">Reference proteome</keyword>
<protein>
    <submittedName>
        <fullName evidence="2">Uncharacterized protein</fullName>
    </submittedName>
</protein>
<proteinExistence type="predicted"/>
<evidence type="ECO:0000256" key="1">
    <source>
        <dbReference type="SAM" id="MobiDB-lite"/>
    </source>
</evidence>
<dbReference type="Proteomes" id="UP000290545">
    <property type="component" value="Unassembled WGS sequence"/>
</dbReference>
<feature type="region of interest" description="Disordered" evidence="1">
    <location>
        <begin position="1"/>
        <end position="25"/>
    </location>
</feature>
<evidence type="ECO:0000313" key="2">
    <source>
        <dbReference type="EMBL" id="RXK83653.1"/>
    </source>
</evidence>
<accession>A0A4Q1D6W3</accession>
<dbReference type="OrthoDB" id="799528at2"/>
<name>A0A4Q1D6W3_9BACT</name>